<feature type="region of interest" description="Disordered" evidence="1">
    <location>
        <begin position="659"/>
        <end position="693"/>
    </location>
</feature>
<feature type="compositionally biased region" description="Polar residues" evidence="1">
    <location>
        <begin position="909"/>
        <end position="920"/>
    </location>
</feature>
<feature type="compositionally biased region" description="Low complexity" evidence="1">
    <location>
        <begin position="793"/>
        <end position="807"/>
    </location>
</feature>
<gene>
    <name evidence="2" type="ORF">IWQ62_001257</name>
</gene>
<feature type="compositionally biased region" description="Low complexity" evidence="1">
    <location>
        <begin position="526"/>
        <end position="540"/>
    </location>
</feature>
<evidence type="ECO:0000256" key="1">
    <source>
        <dbReference type="SAM" id="MobiDB-lite"/>
    </source>
</evidence>
<feature type="region of interest" description="Disordered" evidence="1">
    <location>
        <begin position="714"/>
        <end position="998"/>
    </location>
</feature>
<feature type="compositionally biased region" description="Polar residues" evidence="1">
    <location>
        <begin position="842"/>
        <end position="856"/>
    </location>
</feature>
<dbReference type="OrthoDB" id="10353259at2759"/>
<organism evidence="2 3">
    <name type="scientific">Dispira parvispora</name>
    <dbReference type="NCBI Taxonomy" id="1520584"/>
    <lineage>
        <taxon>Eukaryota</taxon>
        <taxon>Fungi</taxon>
        <taxon>Fungi incertae sedis</taxon>
        <taxon>Zoopagomycota</taxon>
        <taxon>Kickxellomycotina</taxon>
        <taxon>Dimargaritomycetes</taxon>
        <taxon>Dimargaritales</taxon>
        <taxon>Dimargaritaceae</taxon>
        <taxon>Dispira</taxon>
    </lineage>
</organism>
<feature type="region of interest" description="Disordered" evidence="1">
    <location>
        <begin position="417"/>
        <end position="487"/>
    </location>
</feature>
<feature type="compositionally biased region" description="Polar residues" evidence="1">
    <location>
        <begin position="659"/>
        <end position="668"/>
    </location>
</feature>
<sequence length="1133" mass="123730">MAAPTSLSHLDLRNTSDEDDDIRFEDLLPASEECFQLAAETPDMGLLMAIDTPLPLSPLRVDTVEPYPAELSTPSKSHTIHQGMDPPSETLQTPPNKRPWPRLKEEEASTVKRKESLEFFRRLEQEGDGDALGEIFLSPRHSIRSMVSLIPSEQQLQTPIRSSTLSFTRDTKENVLEPGVSEPVSPTMGQVHQHQMPGVSPPTDKSPFVQTNGKVSAPAALFLPTPKVPSPEPPWVPDLSAMFPAKPNQSSSRFVGHIFSVIDGTLSISRRTVVLKKRDQVSPMTLSAMLSPPMDNLDNASEILFSPDEPTRMPARPVIDLLTSRTPAFFKVFARPSRSTHAQGRRKMSFTSPTFPTRLCPPTTNHRIFKPMVMSKPTMSFSFTDPLPLADPGVQYLNVRRLINAYMKAKYGHLRKPPPASLRSYLKPTRPLRNPPGVASPRLTIPSPSPSLSPTWDSPLSQPIHSPVDTFHDDVESGSHQPTDLSRLLPRRNSYLCTDLDLSTPVQRDQSVSPLPLSPKEPISDGSVASSGLSPPSGGPRAMSSLGATPTLTYHAGHPSTGDSTVHGTRVVNIGNTTSSRLTMSEAVLPLPGVGTTSPPQNTSGGTTLLGTPRGLAPPTSRLTLPSLSVSNQRAKIPRRSQRVASGIPIPGYALRSNLPSSIGTSRTRPLPRPASLMVPPVTPRETDQEPIRPVTSLGYQRLSYGASIGQRLTSVAPSPLGPNANHNTASNPQDRPRPTGSTRALERISPRLMPKRFSSLPRSALIKPTDGANQRRISVGNVFTQLSPPRPTSVSPQLSPSLLPRPGTRTPDTSRSGRISPIPQRLSLSESRDSKPRSPHRNSMNLQERQSISHFTTMTRTTPPNRRSLVSTQRGYLSPEKDKSISMPSTKQSKRSSRVLARPPGATSPATKHSLSTPGTLGAPPVKRLHRLSSNLDSSSVSPKSPTFLPQPRSSIPTRPRTVLNSKHYVSPTAIRRGNGLNPHTTNKDRENISPRVPKTRRALQGALKKLASPFHSVLPQHQPTVKLSHQPTVPTSFHETTTTMWDDAQEGEVALSPTSIHFTVSQGTRGSFDDFYRRYYATKSQHSPQDENGMTLPLNTMESPSNSSATSQQPSQTVRRMNLLKKFKSIL</sequence>
<feature type="region of interest" description="Disordered" evidence="1">
    <location>
        <begin position="1085"/>
        <end position="1119"/>
    </location>
</feature>
<feature type="compositionally biased region" description="Polar residues" evidence="1">
    <location>
        <begin position="772"/>
        <end position="788"/>
    </location>
</feature>
<dbReference type="AlphaFoldDB" id="A0A9W8E429"/>
<feature type="region of interest" description="Disordered" evidence="1">
    <location>
        <begin position="70"/>
        <end position="108"/>
    </location>
</feature>
<dbReference type="Proteomes" id="UP001150925">
    <property type="component" value="Unassembled WGS sequence"/>
</dbReference>
<feature type="region of interest" description="Disordered" evidence="1">
    <location>
        <begin position="507"/>
        <end position="568"/>
    </location>
</feature>
<evidence type="ECO:0000313" key="2">
    <source>
        <dbReference type="EMBL" id="KAJ1968422.1"/>
    </source>
</evidence>
<comment type="caution">
    <text evidence="2">The sequence shown here is derived from an EMBL/GenBank/DDBJ whole genome shotgun (WGS) entry which is preliminary data.</text>
</comment>
<feature type="compositionally biased region" description="Low complexity" evidence="1">
    <location>
        <begin position="440"/>
        <end position="461"/>
    </location>
</feature>
<proteinExistence type="predicted"/>
<feature type="compositionally biased region" description="Polar residues" evidence="1">
    <location>
        <begin position="725"/>
        <end position="734"/>
    </location>
</feature>
<evidence type="ECO:0000313" key="3">
    <source>
        <dbReference type="Proteomes" id="UP001150925"/>
    </source>
</evidence>
<accession>A0A9W8E429</accession>
<name>A0A9W8E429_9FUNG</name>
<reference evidence="2" key="1">
    <citation type="submission" date="2022-07" db="EMBL/GenBank/DDBJ databases">
        <title>Phylogenomic reconstructions and comparative analyses of Kickxellomycotina fungi.</title>
        <authorList>
            <person name="Reynolds N.K."/>
            <person name="Stajich J.E."/>
            <person name="Barry K."/>
            <person name="Grigoriev I.V."/>
            <person name="Crous P."/>
            <person name="Smith M.E."/>
        </authorList>
    </citation>
    <scope>NUCLEOTIDE SEQUENCE</scope>
    <source>
        <strain evidence="2">RSA 1196</strain>
    </source>
</reference>
<feature type="compositionally biased region" description="Low complexity" evidence="1">
    <location>
        <begin position="934"/>
        <end position="946"/>
    </location>
</feature>
<keyword evidence="3" id="KW-1185">Reference proteome</keyword>
<dbReference type="EMBL" id="JANBPY010000186">
    <property type="protein sequence ID" value="KAJ1968422.1"/>
    <property type="molecule type" value="Genomic_DNA"/>
</dbReference>
<feature type="compositionally biased region" description="Low complexity" evidence="1">
    <location>
        <begin position="857"/>
        <end position="868"/>
    </location>
</feature>
<protein>
    <submittedName>
        <fullName evidence="2">Uncharacterized protein</fullName>
    </submittedName>
</protein>